<name>A0AAD8FVV7_ACIOX</name>
<dbReference type="EMBL" id="JAGXEW010000025">
    <property type="protein sequence ID" value="KAK1157893.1"/>
    <property type="molecule type" value="Genomic_DNA"/>
</dbReference>
<proteinExistence type="predicted"/>
<dbReference type="PANTHER" id="PTHR46601:SF1">
    <property type="entry name" value="ADF-H DOMAIN-CONTAINING PROTEIN"/>
    <property type="match status" value="1"/>
</dbReference>
<dbReference type="Proteomes" id="UP001230051">
    <property type="component" value="Unassembled WGS sequence"/>
</dbReference>
<comment type="caution">
    <text evidence="1">The sequence shown here is derived from an EMBL/GenBank/DDBJ whole genome shotgun (WGS) entry which is preliminary data.</text>
</comment>
<gene>
    <name evidence="1" type="ORF">AOXY_G24076</name>
</gene>
<reference evidence="1" key="1">
    <citation type="submission" date="2022-02" db="EMBL/GenBank/DDBJ databases">
        <title>Atlantic sturgeon de novo genome assembly.</title>
        <authorList>
            <person name="Stock M."/>
            <person name="Klopp C."/>
            <person name="Guiguen Y."/>
            <person name="Cabau C."/>
            <person name="Parinello H."/>
            <person name="Santidrian Yebra-Pimentel E."/>
            <person name="Kuhl H."/>
            <person name="Dirks R.P."/>
            <person name="Guessner J."/>
            <person name="Wuertz S."/>
            <person name="Du K."/>
            <person name="Schartl M."/>
        </authorList>
    </citation>
    <scope>NUCLEOTIDE SEQUENCE</scope>
    <source>
        <strain evidence="1">STURGEONOMICS-FGT-2020</strain>
        <tissue evidence="1">Whole blood</tissue>
    </source>
</reference>
<keyword evidence="2" id="KW-1185">Reference proteome</keyword>
<dbReference type="PANTHER" id="PTHR46601">
    <property type="entry name" value="ULP_PROTEASE DOMAIN-CONTAINING PROTEIN"/>
    <property type="match status" value="1"/>
</dbReference>
<evidence type="ECO:0000313" key="2">
    <source>
        <dbReference type="Proteomes" id="UP001230051"/>
    </source>
</evidence>
<protein>
    <submittedName>
        <fullName evidence="1">Uncharacterized protein</fullName>
    </submittedName>
</protein>
<sequence length="254" mass="29184">MEHLHMKFVGENPRHKISRAQFCKLRPFWIDRPKVSDRETCLCRTHENFGSKVKTLHQVGIISTPSAPDMVAMAVCDQKKMDCMYGQCPHCKGKAFPYSLDPSTKNNVVGWKEWVTRSTTMTRKTKDGTEEYDMKVTALEKKFATAEKLLDFTRDSLPNFCVHIYNIGHQYDRMNKLKQSLADEEAFIHIDYSENYSCTYYKEVKEIQFGGSHQQVTLHTGVLYLSGGRVESFAFLSSSLQHDAVATWAHLEPV</sequence>
<organism evidence="1 2">
    <name type="scientific">Acipenser oxyrinchus oxyrinchus</name>
    <dbReference type="NCBI Taxonomy" id="40147"/>
    <lineage>
        <taxon>Eukaryota</taxon>
        <taxon>Metazoa</taxon>
        <taxon>Chordata</taxon>
        <taxon>Craniata</taxon>
        <taxon>Vertebrata</taxon>
        <taxon>Euteleostomi</taxon>
        <taxon>Actinopterygii</taxon>
        <taxon>Chondrostei</taxon>
        <taxon>Acipenseriformes</taxon>
        <taxon>Acipenseridae</taxon>
        <taxon>Acipenser</taxon>
    </lineage>
</organism>
<dbReference type="AlphaFoldDB" id="A0AAD8FVV7"/>
<evidence type="ECO:0000313" key="1">
    <source>
        <dbReference type="EMBL" id="KAK1157893.1"/>
    </source>
</evidence>
<accession>A0AAD8FVV7</accession>